<dbReference type="EMBL" id="CAJVQA010000242">
    <property type="protein sequence ID" value="CAG8464238.1"/>
    <property type="molecule type" value="Genomic_DNA"/>
</dbReference>
<protein>
    <submittedName>
        <fullName evidence="1">12501_t:CDS:1</fullName>
    </submittedName>
</protein>
<evidence type="ECO:0000313" key="2">
    <source>
        <dbReference type="Proteomes" id="UP000789759"/>
    </source>
</evidence>
<reference evidence="1" key="1">
    <citation type="submission" date="2021-06" db="EMBL/GenBank/DDBJ databases">
        <authorList>
            <person name="Kallberg Y."/>
            <person name="Tangrot J."/>
            <person name="Rosling A."/>
        </authorList>
    </citation>
    <scope>NUCLEOTIDE SEQUENCE</scope>
    <source>
        <strain evidence="1">FL966</strain>
    </source>
</reference>
<gene>
    <name evidence="1" type="ORF">CPELLU_LOCUS767</name>
</gene>
<dbReference type="AlphaFoldDB" id="A0A9N8Z157"/>
<keyword evidence="2" id="KW-1185">Reference proteome</keyword>
<proteinExistence type="predicted"/>
<sequence>MNKDKNLIPKKDEQSQFDEHMHIDDYIKILLNVAYTHSSSKSSYSSPETSVESLDKMSGVITVQKSKESLHSNPKNSKDSSTKSFKMYFLRHKLENADELKSQGKIYYMSGNYKESLEYLSHDEELQADIDKLLQLEHKKKYEDSLKNMKSSLGIDNVTKFENST</sequence>
<accession>A0A9N8Z157</accession>
<dbReference type="Proteomes" id="UP000789759">
    <property type="component" value="Unassembled WGS sequence"/>
</dbReference>
<evidence type="ECO:0000313" key="1">
    <source>
        <dbReference type="EMBL" id="CAG8464238.1"/>
    </source>
</evidence>
<name>A0A9N8Z157_9GLOM</name>
<comment type="caution">
    <text evidence="1">The sequence shown here is derived from an EMBL/GenBank/DDBJ whole genome shotgun (WGS) entry which is preliminary data.</text>
</comment>
<organism evidence="1 2">
    <name type="scientific">Cetraspora pellucida</name>
    <dbReference type="NCBI Taxonomy" id="1433469"/>
    <lineage>
        <taxon>Eukaryota</taxon>
        <taxon>Fungi</taxon>
        <taxon>Fungi incertae sedis</taxon>
        <taxon>Mucoromycota</taxon>
        <taxon>Glomeromycotina</taxon>
        <taxon>Glomeromycetes</taxon>
        <taxon>Diversisporales</taxon>
        <taxon>Gigasporaceae</taxon>
        <taxon>Cetraspora</taxon>
    </lineage>
</organism>